<dbReference type="OrthoDB" id="2351076at2"/>
<proteinExistence type="predicted"/>
<dbReference type="EMBL" id="AEDD01000001">
    <property type="protein sequence ID" value="EFM13039.1"/>
    <property type="molecule type" value="Genomic_DNA"/>
</dbReference>
<feature type="region of interest" description="Disordered" evidence="1">
    <location>
        <begin position="195"/>
        <end position="233"/>
    </location>
</feature>
<evidence type="ECO:0000313" key="2">
    <source>
        <dbReference type="EMBL" id="EFM13039.1"/>
    </source>
</evidence>
<evidence type="ECO:0000313" key="3">
    <source>
        <dbReference type="Proteomes" id="UP000005387"/>
    </source>
</evidence>
<protein>
    <recommendedName>
        <fullName evidence="4">Flagellar hook-length control protein-like C-terminal domain-containing protein</fullName>
    </recommendedName>
</protein>
<dbReference type="RefSeq" id="WP_006036567.1">
    <property type="nucleotide sequence ID" value="NZ_AEDD01000001.1"/>
</dbReference>
<keyword evidence="3" id="KW-1185">Reference proteome</keyword>
<accession>E0I425</accession>
<sequence length="695" mass="72409">MNISQMMRSLLGDVQNGESRKLELKAGQVVRGVVLQTQGEQEALVQINGVQVRAKLETPLSPGQTATLKVQPESNSGMIVLKPIDSAEQQASDDTVRQLVKAAGLPDSKWAMEIVRDMKRDGIPMTREVAQALKQVFSAIPKGVDPAEWMQAAAAALKRGLPMTEQTVAAMRQVMFGKPMHVLLDTISHQLTQVAGTEADGRAAEPEAAEGAANKPILPDGTVKNGAAGGPSATSATALAARVKELLAQAAALQQQAVEGSGGDGLSQEAADSQTHAAANAKTSPAQAEGPLGRQPNTVPTDSKTAPSSMATGGHAEVTSNATSGQGNNGRFTEPAVTGRPASTDSGGWLGKMLQVLGVNHEHELLQETTRMRAIETTNASQNSNKPAATGLSTNVNNQAETRSNVDAQGEPIPLPRNGGNGTAPNMVGADMRKPSGTPSSGAASTEVEKAASDMQAEGEANAAGRLTGGQNGLMRQAIGAEGLRAAPSIPLQNHAHAAEGITSESLKSALMSLASMDDAPAQLKETAQQLVQQITGQQLLLSPERNGSMLTHLTLFIPLLNQEGSQTASVHVQTKRGPKNELDASNCRLLFDLNLKSIGNTIVDVHVVDKIVNLNVWNDHPLMQTIALGERNAVAAALQQAGYQLLTFKVTAMPDESIKANGSSAEGASGGEAAFPPTVPSYGAKPYKGVDFRI</sequence>
<dbReference type="eggNOG" id="ENOG502Z7RX">
    <property type="taxonomic scope" value="Bacteria"/>
</dbReference>
<dbReference type="STRING" id="717606.PaecuDRAFT_0550"/>
<feature type="compositionally biased region" description="Polar residues" evidence="1">
    <location>
        <begin position="295"/>
        <end position="311"/>
    </location>
</feature>
<evidence type="ECO:0008006" key="4">
    <source>
        <dbReference type="Google" id="ProtNLM"/>
    </source>
</evidence>
<gene>
    <name evidence="2" type="ORF">PaecuDRAFT_0550</name>
</gene>
<feature type="compositionally biased region" description="Polar residues" evidence="1">
    <location>
        <begin position="318"/>
        <end position="331"/>
    </location>
</feature>
<name>E0I425_9BACL</name>
<feature type="region of interest" description="Disordered" evidence="1">
    <location>
        <begin position="379"/>
        <end position="398"/>
    </location>
</feature>
<dbReference type="Proteomes" id="UP000005387">
    <property type="component" value="Unassembled WGS sequence"/>
</dbReference>
<reference evidence="2 3" key="1">
    <citation type="submission" date="2010-07" db="EMBL/GenBank/DDBJ databases">
        <title>The draft genome of Paenibacillus curdlanolyticus YK9.</title>
        <authorList>
            <consortium name="US DOE Joint Genome Institute (JGI-PGF)"/>
            <person name="Lucas S."/>
            <person name="Copeland A."/>
            <person name="Lapidus A."/>
            <person name="Cheng J.-F."/>
            <person name="Bruce D."/>
            <person name="Goodwin L."/>
            <person name="Pitluck S."/>
            <person name="Land M.L."/>
            <person name="Hauser L."/>
            <person name="Chang Y.-J."/>
            <person name="Jeffries C."/>
            <person name="Anderson I.J."/>
            <person name="Johnson E."/>
            <person name="Loganathan U."/>
            <person name="Mulhopadhyay B."/>
            <person name="Kyrpides N."/>
            <person name="Woyke T.J."/>
        </authorList>
    </citation>
    <scope>NUCLEOTIDE SEQUENCE [LARGE SCALE GENOMIC DNA]</scope>
    <source>
        <strain evidence="2 3">YK9</strain>
    </source>
</reference>
<feature type="compositionally biased region" description="Polar residues" evidence="1">
    <location>
        <begin position="270"/>
        <end position="286"/>
    </location>
</feature>
<feature type="region of interest" description="Disordered" evidence="1">
    <location>
        <begin position="260"/>
        <end position="346"/>
    </location>
</feature>
<dbReference type="AlphaFoldDB" id="E0I425"/>
<feature type="region of interest" description="Disordered" evidence="1">
    <location>
        <begin position="403"/>
        <end position="458"/>
    </location>
</feature>
<evidence type="ECO:0000256" key="1">
    <source>
        <dbReference type="SAM" id="MobiDB-lite"/>
    </source>
</evidence>
<organism evidence="2 3">
    <name type="scientific">Paenibacillus curdlanolyticus YK9</name>
    <dbReference type="NCBI Taxonomy" id="717606"/>
    <lineage>
        <taxon>Bacteria</taxon>
        <taxon>Bacillati</taxon>
        <taxon>Bacillota</taxon>
        <taxon>Bacilli</taxon>
        <taxon>Bacillales</taxon>
        <taxon>Paenibacillaceae</taxon>
        <taxon>Paenibacillus</taxon>
    </lineage>
</organism>